<gene>
    <name evidence="2" type="ORF">Spb1_09070</name>
</gene>
<name>A0A518GKD0_9PLAN</name>
<proteinExistence type="predicted"/>
<dbReference type="AlphaFoldDB" id="A0A518GKD0"/>
<feature type="region of interest" description="Disordered" evidence="1">
    <location>
        <begin position="19"/>
        <end position="39"/>
    </location>
</feature>
<organism evidence="2 3">
    <name type="scientific">Planctopirus ephydatiae</name>
    <dbReference type="NCBI Taxonomy" id="2528019"/>
    <lineage>
        <taxon>Bacteria</taxon>
        <taxon>Pseudomonadati</taxon>
        <taxon>Planctomycetota</taxon>
        <taxon>Planctomycetia</taxon>
        <taxon>Planctomycetales</taxon>
        <taxon>Planctomycetaceae</taxon>
        <taxon>Planctopirus</taxon>
    </lineage>
</organism>
<protein>
    <submittedName>
        <fullName evidence="2">Uncharacterized protein</fullName>
    </submittedName>
</protein>
<dbReference type="KEGG" id="peh:Spb1_09070"/>
<dbReference type="Proteomes" id="UP000315349">
    <property type="component" value="Chromosome"/>
</dbReference>
<accession>A0A518GKD0</accession>
<evidence type="ECO:0000256" key="1">
    <source>
        <dbReference type="SAM" id="MobiDB-lite"/>
    </source>
</evidence>
<keyword evidence="3" id="KW-1185">Reference proteome</keyword>
<evidence type="ECO:0000313" key="3">
    <source>
        <dbReference type="Proteomes" id="UP000315349"/>
    </source>
</evidence>
<dbReference type="EMBL" id="CP036299">
    <property type="protein sequence ID" value="QDV29039.1"/>
    <property type="molecule type" value="Genomic_DNA"/>
</dbReference>
<evidence type="ECO:0000313" key="2">
    <source>
        <dbReference type="EMBL" id="QDV29039.1"/>
    </source>
</evidence>
<sequence>MRDLRVVLIIERRKHMLAQSRKHGTNANKRRVDFTGGIR</sequence>
<reference evidence="2 3" key="1">
    <citation type="submission" date="2019-02" db="EMBL/GenBank/DDBJ databases">
        <title>Deep-cultivation of Planctomycetes and their phenomic and genomic characterization uncovers novel biology.</title>
        <authorList>
            <person name="Wiegand S."/>
            <person name="Jogler M."/>
            <person name="Boedeker C."/>
            <person name="Pinto D."/>
            <person name="Vollmers J."/>
            <person name="Rivas-Marin E."/>
            <person name="Kohn T."/>
            <person name="Peeters S.H."/>
            <person name="Heuer A."/>
            <person name="Rast P."/>
            <person name="Oberbeckmann S."/>
            <person name="Bunk B."/>
            <person name="Jeske O."/>
            <person name="Meyerdierks A."/>
            <person name="Storesund J.E."/>
            <person name="Kallscheuer N."/>
            <person name="Luecker S."/>
            <person name="Lage O.M."/>
            <person name="Pohl T."/>
            <person name="Merkel B.J."/>
            <person name="Hornburger P."/>
            <person name="Mueller R.-W."/>
            <person name="Bruemmer F."/>
            <person name="Labrenz M."/>
            <person name="Spormann A.M."/>
            <person name="Op den Camp H."/>
            <person name="Overmann J."/>
            <person name="Amann R."/>
            <person name="Jetten M.S.M."/>
            <person name="Mascher T."/>
            <person name="Medema M.H."/>
            <person name="Devos D.P."/>
            <person name="Kaster A.-K."/>
            <person name="Ovreas L."/>
            <person name="Rohde M."/>
            <person name="Galperin M.Y."/>
            <person name="Jogler C."/>
        </authorList>
    </citation>
    <scope>NUCLEOTIDE SEQUENCE [LARGE SCALE GENOMIC DNA]</scope>
    <source>
        <strain evidence="2 3">Spb1</strain>
    </source>
</reference>